<name>A0A9P4GNC5_9PLEO</name>
<evidence type="ECO:0000256" key="1">
    <source>
        <dbReference type="SAM" id="MobiDB-lite"/>
    </source>
</evidence>
<keyword evidence="2" id="KW-0472">Membrane</keyword>
<accession>A0A9P4GNC5</accession>
<dbReference type="RefSeq" id="XP_040792196.1">
    <property type="nucleotide sequence ID" value="XM_040936258.1"/>
</dbReference>
<dbReference type="EMBL" id="ML976614">
    <property type="protein sequence ID" value="KAF1849633.1"/>
    <property type="molecule type" value="Genomic_DNA"/>
</dbReference>
<organism evidence="4 5">
    <name type="scientific">Cucurbitaria berberidis CBS 394.84</name>
    <dbReference type="NCBI Taxonomy" id="1168544"/>
    <lineage>
        <taxon>Eukaryota</taxon>
        <taxon>Fungi</taxon>
        <taxon>Dikarya</taxon>
        <taxon>Ascomycota</taxon>
        <taxon>Pezizomycotina</taxon>
        <taxon>Dothideomycetes</taxon>
        <taxon>Pleosporomycetidae</taxon>
        <taxon>Pleosporales</taxon>
        <taxon>Pleosporineae</taxon>
        <taxon>Cucurbitariaceae</taxon>
        <taxon>Cucurbitaria</taxon>
    </lineage>
</organism>
<feature type="region of interest" description="Disordered" evidence="1">
    <location>
        <begin position="56"/>
        <end position="176"/>
    </location>
</feature>
<comment type="caution">
    <text evidence="4">The sequence shown here is derived from an EMBL/GenBank/DDBJ whole genome shotgun (WGS) entry which is preliminary data.</text>
</comment>
<dbReference type="GeneID" id="63853508"/>
<feature type="signal peptide" evidence="3">
    <location>
        <begin position="1"/>
        <end position="20"/>
    </location>
</feature>
<reference evidence="4" key="1">
    <citation type="submission" date="2020-01" db="EMBL/GenBank/DDBJ databases">
        <authorList>
            <consortium name="DOE Joint Genome Institute"/>
            <person name="Haridas S."/>
            <person name="Albert R."/>
            <person name="Binder M."/>
            <person name="Bloem J."/>
            <person name="Labutti K."/>
            <person name="Salamov A."/>
            <person name="Andreopoulos B."/>
            <person name="Baker S.E."/>
            <person name="Barry K."/>
            <person name="Bills G."/>
            <person name="Bluhm B.H."/>
            <person name="Cannon C."/>
            <person name="Castanera R."/>
            <person name="Culley D.E."/>
            <person name="Daum C."/>
            <person name="Ezra D."/>
            <person name="Gonzalez J.B."/>
            <person name="Henrissat B."/>
            <person name="Kuo A."/>
            <person name="Liang C."/>
            <person name="Lipzen A."/>
            <person name="Lutzoni F."/>
            <person name="Magnuson J."/>
            <person name="Mondo S."/>
            <person name="Nolan M."/>
            <person name="Ohm R."/>
            <person name="Pangilinan J."/>
            <person name="Park H.-J."/>
            <person name="Ramirez L."/>
            <person name="Alfaro M."/>
            <person name="Sun H."/>
            <person name="Tritt A."/>
            <person name="Yoshinaga Y."/>
            <person name="Zwiers L.-H."/>
            <person name="Turgeon B.G."/>
            <person name="Goodwin S.B."/>
            <person name="Spatafora J.W."/>
            <person name="Crous P.W."/>
            <person name="Grigoriev I.V."/>
        </authorList>
    </citation>
    <scope>NUCLEOTIDE SEQUENCE</scope>
    <source>
        <strain evidence="4">CBS 394.84</strain>
    </source>
</reference>
<keyword evidence="2" id="KW-1133">Transmembrane helix</keyword>
<proteinExistence type="predicted"/>
<protein>
    <submittedName>
        <fullName evidence="4">Uncharacterized protein</fullName>
    </submittedName>
</protein>
<sequence length="243" mass="26663">MSGQILLLACLFAICLPILSVQLPRTKLFSHARSKLNAETRPEILFKQPPPSIRRHALRQREQQQQQKETSSFGADGTTGADSGTAEQAQAQAQQQSVLNASRKPWDPPFPKRGPGTGLKGEWLVLPPSLPQKSGREMEQEGLAQTLHPPSPDGLGEPEPQGHNTMPGSHSQRHAQKKHTLSGMSILWLMTTALAVLLFLFAFAILIAHCLAWFLVYKTEARLGDARRGLLKGGDMRLCLCAP</sequence>
<evidence type="ECO:0000256" key="3">
    <source>
        <dbReference type="SAM" id="SignalP"/>
    </source>
</evidence>
<evidence type="ECO:0000313" key="5">
    <source>
        <dbReference type="Proteomes" id="UP000800039"/>
    </source>
</evidence>
<feature type="chain" id="PRO_5040236352" evidence="3">
    <location>
        <begin position="21"/>
        <end position="243"/>
    </location>
</feature>
<keyword evidence="3" id="KW-0732">Signal</keyword>
<feature type="compositionally biased region" description="Low complexity" evidence="1">
    <location>
        <begin position="74"/>
        <end position="96"/>
    </location>
</feature>
<dbReference type="OrthoDB" id="3797881at2759"/>
<gene>
    <name evidence="4" type="ORF">K460DRAFT_399746</name>
</gene>
<evidence type="ECO:0000313" key="4">
    <source>
        <dbReference type="EMBL" id="KAF1849633.1"/>
    </source>
</evidence>
<keyword evidence="5" id="KW-1185">Reference proteome</keyword>
<keyword evidence="2" id="KW-0812">Transmembrane</keyword>
<feature type="transmembrane region" description="Helical" evidence="2">
    <location>
        <begin position="186"/>
        <end position="217"/>
    </location>
</feature>
<dbReference type="AlphaFoldDB" id="A0A9P4GNC5"/>
<evidence type="ECO:0000256" key="2">
    <source>
        <dbReference type="SAM" id="Phobius"/>
    </source>
</evidence>
<dbReference type="Proteomes" id="UP000800039">
    <property type="component" value="Unassembled WGS sequence"/>
</dbReference>